<evidence type="ECO:0000313" key="5">
    <source>
        <dbReference type="EMBL" id="MEI5996311.1"/>
    </source>
</evidence>
<evidence type="ECO:0000259" key="3">
    <source>
        <dbReference type="Pfam" id="PF00501"/>
    </source>
</evidence>
<dbReference type="PROSITE" id="PS00455">
    <property type="entry name" value="AMP_BINDING"/>
    <property type="match status" value="1"/>
</dbReference>
<dbReference type="EMBL" id="JACFYJ010000003">
    <property type="protein sequence ID" value="MEI5996311.1"/>
    <property type="molecule type" value="Genomic_DNA"/>
</dbReference>
<dbReference type="InterPro" id="IPR000873">
    <property type="entry name" value="AMP-dep_synth/lig_dom"/>
</dbReference>
<feature type="domain" description="AMP-dependent synthetase/ligase" evidence="3">
    <location>
        <begin position="10"/>
        <end position="370"/>
    </location>
</feature>
<dbReference type="Pfam" id="PF00501">
    <property type="entry name" value="AMP-binding"/>
    <property type="match status" value="1"/>
</dbReference>
<dbReference type="PANTHER" id="PTHR43201:SF5">
    <property type="entry name" value="MEDIUM-CHAIN ACYL-COA LIGASE ACSF2, MITOCHONDRIAL"/>
    <property type="match status" value="1"/>
</dbReference>
<dbReference type="Gene3D" id="3.40.50.12780">
    <property type="entry name" value="N-terminal domain of ligase-like"/>
    <property type="match status" value="1"/>
</dbReference>
<evidence type="ECO:0000313" key="6">
    <source>
        <dbReference type="Proteomes" id="UP001386437"/>
    </source>
</evidence>
<dbReference type="InterPro" id="IPR025110">
    <property type="entry name" value="AMP-bd_C"/>
</dbReference>
<comment type="caution">
    <text evidence="5">The sequence shown here is derived from an EMBL/GenBank/DDBJ whole genome shotgun (WGS) entry which is preliminary data.</text>
</comment>
<gene>
    <name evidence="5" type="ORF">H3V53_03545</name>
</gene>
<name>A0ABU8ILD4_9BURK</name>
<keyword evidence="2" id="KW-0436">Ligase</keyword>
<dbReference type="RefSeq" id="WP_336596745.1">
    <property type="nucleotide sequence ID" value="NZ_JACFYJ010000003.1"/>
</dbReference>
<evidence type="ECO:0000256" key="2">
    <source>
        <dbReference type="ARBA" id="ARBA00022598"/>
    </source>
</evidence>
<dbReference type="PANTHER" id="PTHR43201">
    <property type="entry name" value="ACYL-COA SYNTHETASE"/>
    <property type="match status" value="1"/>
</dbReference>
<dbReference type="SUPFAM" id="SSF56801">
    <property type="entry name" value="Acetyl-CoA synthetase-like"/>
    <property type="match status" value="1"/>
</dbReference>
<dbReference type="InterPro" id="IPR020845">
    <property type="entry name" value="AMP-binding_CS"/>
</dbReference>
<sequence length="523" mass="57004">MNIANWLADASDRWPTNPALLHGEVLVADYVGFRASARHTARLLVQRHGIQPGDRIAIFMNNTTNYLVLLYGIWWCGGIAVPINSKLHPAEAAEIVCDAEAQLVFTEDGVRFQEGTLPSGCTELSQEAIATLISSAGNNDFLKRPLLRSSDDLAWLFYTSGTTGRSKGVMLSHGNLTAMALCYAIDVQPITQDDAILYAAPMSHGAGLYNFVFVRSGAAHVVPESCGFDPNEVLRVSAAVRNISFFAAPTMIKRLVDAAERDGLRGDGIRSVIIGGAPMYVADLDRAIEILGPRFIQIYGQGESPMTITSVPKDAINDRSRPDWNRIASSVGYAQSCIELRVLSDDWVPVAPGVRGEVMVRGATVMQGYWHNEQATNETIVNGWLRTGDIGYLDPDGLLTLTDRSKDVVISGGSNIYPREVEEILASHPSVKEVAVTGQPDSEWGEVVVAFVVVQKAAYLSEATLTKWFVDRMASFKKPKRYVFLDELPKNGYGKVAKTALRALLAPAEAAEPDIRAHADRIN</sequence>
<evidence type="ECO:0000256" key="1">
    <source>
        <dbReference type="ARBA" id="ARBA00006432"/>
    </source>
</evidence>
<proteinExistence type="inferred from homology"/>
<accession>A0ABU8ILD4</accession>
<dbReference type="Gene3D" id="3.30.300.30">
    <property type="match status" value="1"/>
</dbReference>
<protein>
    <submittedName>
        <fullName evidence="5">AMP-binding protein</fullName>
    </submittedName>
</protein>
<organism evidence="5 6">
    <name type="scientific">Paraburkholderia bengalensis</name>
    <dbReference type="NCBI Taxonomy" id="2747562"/>
    <lineage>
        <taxon>Bacteria</taxon>
        <taxon>Pseudomonadati</taxon>
        <taxon>Pseudomonadota</taxon>
        <taxon>Betaproteobacteria</taxon>
        <taxon>Burkholderiales</taxon>
        <taxon>Burkholderiaceae</taxon>
        <taxon>Paraburkholderia</taxon>
    </lineage>
</organism>
<dbReference type="Pfam" id="PF13193">
    <property type="entry name" value="AMP-binding_C"/>
    <property type="match status" value="1"/>
</dbReference>
<evidence type="ECO:0000259" key="4">
    <source>
        <dbReference type="Pfam" id="PF13193"/>
    </source>
</evidence>
<keyword evidence="6" id="KW-1185">Reference proteome</keyword>
<comment type="similarity">
    <text evidence="1">Belongs to the ATP-dependent AMP-binding enzyme family.</text>
</comment>
<dbReference type="InterPro" id="IPR045851">
    <property type="entry name" value="AMP-bd_C_sf"/>
</dbReference>
<feature type="domain" description="AMP-binding enzyme C-terminal" evidence="4">
    <location>
        <begin position="420"/>
        <end position="495"/>
    </location>
</feature>
<reference evidence="5 6" key="1">
    <citation type="journal article" date="2022" name="Arch. Microbiol.">
        <title>Paraburkholderia bengalensis sp. nov. isolated from roots of Oryza sativa, IR64.</title>
        <authorList>
            <person name="Nag P."/>
            <person name="Mondal N."/>
            <person name="Sarkar J."/>
            <person name="Das S."/>
        </authorList>
    </citation>
    <scope>NUCLEOTIDE SEQUENCE [LARGE SCALE GENOMIC DNA]</scope>
    <source>
        <strain evidence="5 6">IR64_4_BI</strain>
    </source>
</reference>
<dbReference type="InterPro" id="IPR042099">
    <property type="entry name" value="ANL_N_sf"/>
</dbReference>
<dbReference type="Proteomes" id="UP001386437">
    <property type="component" value="Unassembled WGS sequence"/>
</dbReference>